<dbReference type="PANTHER" id="PTHR33293:SF2">
    <property type="entry name" value="TRANSPOSASE"/>
    <property type="match status" value="1"/>
</dbReference>
<evidence type="ECO:0000313" key="2">
    <source>
        <dbReference type="EMBL" id="MBC9813419.1"/>
    </source>
</evidence>
<sequence length="140" mass="16573">MDVAKKCPKCNSFSIIKSGVIKGKQRYKCKECLYFFTVDKIGKEIDNYFVVKALQLYLEGVSFRESERILGISHVTISNWVKRYNIQRPVNTTYHPTYKILSEKELHEYFENRENVKGKGMIITEVGDKFMLIKWDRFKD</sequence>
<comment type="caution">
    <text evidence="2">The sequence shown here is derived from an EMBL/GenBank/DDBJ whole genome shotgun (WGS) entry which is preliminary data.</text>
</comment>
<organism evidence="2 3">
    <name type="scientific">Taishania pollutisoli</name>
    <dbReference type="NCBI Taxonomy" id="2766479"/>
    <lineage>
        <taxon>Bacteria</taxon>
        <taxon>Pseudomonadati</taxon>
        <taxon>Bacteroidota</taxon>
        <taxon>Flavobacteriia</taxon>
        <taxon>Flavobacteriales</taxon>
        <taxon>Crocinitomicaceae</taxon>
        <taxon>Taishania</taxon>
    </lineage>
</organism>
<evidence type="ECO:0000259" key="1">
    <source>
        <dbReference type="Pfam" id="PF06056"/>
    </source>
</evidence>
<dbReference type="InterPro" id="IPR009057">
    <property type="entry name" value="Homeodomain-like_sf"/>
</dbReference>
<dbReference type="Proteomes" id="UP000652681">
    <property type="component" value="Unassembled WGS sequence"/>
</dbReference>
<dbReference type="RefSeq" id="WP_163492179.1">
    <property type="nucleotide sequence ID" value="NZ_JACVEL010000010.1"/>
</dbReference>
<keyword evidence="3" id="KW-1185">Reference proteome</keyword>
<gene>
    <name evidence="2" type="ORF">H9Y05_13150</name>
</gene>
<dbReference type="AlphaFoldDB" id="A0A8J6TTV1"/>
<protein>
    <submittedName>
        <fullName evidence="2">IS1 family transposase</fullName>
    </submittedName>
</protein>
<dbReference type="PANTHER" id="PTHR33293">
    <property type="entry name" value="INSERTION ELEMENT IS1 1 PROTEIN INSB-RELATED"/>
    <property type="match status" value="1"/>
</dbReference>
<dbReference type="EMBL" id="JACVEL010000010">
    <property type="protein sequence ID" value="MBC9813419.1"/>
    <property type="molecule type" value="Genomic_DNA"/>
</dbReference>
<dbReference type="Pfam" id="PF06056">
    <property type="entry name" value="Terminase_5"/>
    <property type="match status" value="1"/>
</dbReference>
<dbReference type="SUPFAM" id="SSF46689">
    <property type="entry name" value="Homeodomain-like"/>
    <property type="match status" value="1"/>
</dbReference>
<dbReference type="InterPro" id="IPR051354">
    <property type="entry name" value="Transposase_27_IS1"/>
</dbReference>
<proteinExistence type="predicted"/>
<dbReference type="InterPro" id="IPR010332">
    <property type="entry name" value="ATPase_terminase-su_N"/>
</dbReference>
<accession>A0A8J6TTV1</accession>
<reference evidence="2" key="1">
    <citation type="submission" date="2020-09" db="EMBL/GenBank/DDBJ databases">
        <title>Taishania pollutisoli gen. nov., sp. nov., Isolated from Tetrabromobisphenol A-Contaminated Soil.</title>
        <authorList>
            <person name="Chen Q."/>
        </authorList>
    </citation>
    <scope>NUCLEOTIDE SEQUENCE</scope>
    <source>
        <strain evidence="2">CZZ-1</strain>
    </source>
</reference>
<evidence type="ECO:0000313" key="3">
    <source>
        <dbReference type="Proteomes" id="UP000652681"/>
    </source>
</evidence>
<feature type="domain" description="Terminase ATPase subunit N-terminal" evidence="1">
    <location>
        <begin position="52"/>
        <end position="86"/>
    </location>
</feature>
<name>A0A8J6TTV1_9FLAO</name>